<sequence>MIKVLIVDDSALMRRVLGEILAEAEGFELAFARDGVEALEMARTFAPDVITLDVQMPRLNGLQVLDRLMVEQPRPVIMVSSLTSQGAETTVQALELGAVDFMPKPSGPASLHVDELAPILIDKVRAAAKTRPAKSRRLRERLRMRARPPAPLNASARRLEPSSSGLIIVGASTGGPPALEAVLAGLPADLPWPVVIAQHMPASFTASLARRLDGLCALSVREVDVLMPLEAGCAYVARGDADMIVSRRGETLVAMPAPADPTHRWHPSVDRLAASALACLPSSGVIGVLLTGMGDDGAAQLAALHAAGGRTIAQSEDSAVVWGMPGVLVRKGGAGAVLDPEAMAEQIIDWVAAA</sequence>
<keyword evidence="3 5" id="KW-0378">Hydrolase</keyword>
<dbReference type="GO" id="GO:0006935">
    <property type="term" value="P:chemotaxis"/>
    <property type="evidence" value="ECO:0007669"/>
    <property type="project" value="UniProtKB-UniRule"/>
</dbReference>
<gene>
    <name evidence="5 10" type="primary">cheB</name>
    <name evidence="10" type="ORF">ABOZ73_07360</name>
</gene>
<dbReference type="PANTHER" id="PTHR42872">
    <property type="entry name" value="PROTEIN-GLUTAMATE METHYLESTERASE/PROTEIN-GLUTAMINE GLUTAMINASE"/>
    <property type="match status" value="1"/>
</dbReference>
<comment type="domain">
    <text evidence="5">Contains a C-terminal catalytic domain, and an N-terminal region which modulates catalytic activity.</text>
</comment>
<dbReference type="InterPro" id="IPR008248">
    <property type="entry name" value="CheB-like"/>
</dbReference>
<keyword evidence="10" id="KW-0808">Transferase</keyword>
<dbReference type="GO" id="GO:0005737">
    <property type="term" value="C:cytoplasm"/>
    <property type="evidence" value="ECO:0007669"/>
    <property type="project" value="UniProtKB-SubCell"/>
</dbReference>
<feature type="modified residue" description="4-aspartylphosphate" evidence="5 7">
    <location>
        <position position="53"/>
    </location>
</feature>
<evidence type="ECO:0000259" key="8">
    <source>
        <dbReference type="PROSITE" id="PS50110"/>
    </source>
</evidence>
<evidence type="ECO:0000256" key="2">
    <source>
        <dbReference type="ARBA" id="ARBA00022500"/>
    </source>
</evidence>
<dbReference type="SUPFAM" id="SSF52738">
    <property type="entry name" value="Methylesterase CheB, C-terminal domain"/>
    <property type="match status" value="1"/>
</dbReference>
<dbReference type="SUPFAM" id="SSF52172">
    <property type="entry name" value="CheY-like"/>
    <property type="match status" value="1"/>
</dbReference>
<dbReference type="Gene3D" id="3.40.50.180">
    <property type="entry name" value="Methylesterase CheB, C-terminal domain"/>
    <property type="match status" value="1"/>
</dbReference>
<dbReference type="PROSITE" id="PS50122">
    <property type="entry name" value="CHEB"/>
    <property type="match status" value="1"/>
</dbReference>
<evidence type="ECO:0000256" key="6">
    <source>
        <dbReference type="PROSITE-ProRule" id="PRU00050"/>
    </source>
</evidence>
<dbReference type="RefSeq" id="WP_369061960.1">
    <property type="nucleotide sequence ID" value="NZ_CP158375.1"/>
</dbReference>
<comment type="catalytic activity">
    <reaction evidence="5">
        <text>L-glutaminyl-[protein] + H2O = L-glutamyl-[protein] + NH4(+)</text>
        <dbReference type="Rhea" id="RHEA:16441"/>
        <dbReference type="Rhea" id="RHEA-COMP:10207"/>
        <dbReference type="Rhea" id="RHEA-COMP:10208"/>
        <dbReference type="ChEBI" id="CHEBI:15377"/>
        <dbReference type="ChEBI" id="CHEBI:28938"/>
        <dbReference type="ChEBI" id="CHEBI:29973"/>
        <dbReference type="ChEBI" id="CHEBI:30011"/>
        <dbReference type="EC" id="3.5.1.44"/>
    </reaction>
</comment>
<dbReference type="InterPro" id="IPR011006">
    <property type="entry name" value="CheY-like_superfamily"/>
</dbReference>
<evidence type="ECO:0000256" key="1">
    <source>
        <dbReference type="ARBA" id="ARBA00022490"/>
    </source>
</evidence>
<comment type="similarity">
    <text evidence="5">Belongs to the CheB family.</text>
</comment>
<dbReference type="NCBIfam" id="NF001965">
    <property type="entry name" value="PRK00742.1"/>
    <property type="match status" value="1"/>
</dbReference>
<proteinExistence type="inferred from homology"/>
<feature type="active site" evidence="5 6">
    <location>
        <position position="296"/>
    </location>
</feature>
<reference evidence="10" key="1">
    <citation type="submission" date="2024-06" db="EMBL/GenBank/DDBJ databases">
        <title>Caulobacter inopinatus, sp. nov.</title>
        <authorList>
            <person name="Donachie S.P."/>
        </authorList>
    </citation>
    <scope>NUCLEOTIDE SEQUENCE</scope>
    <source>
        <strain evidence="10">73W</strain>
    </source>
</reference>
<dbReference type="InterPro" id="IPR001789">
    <property type="entry name" value="Sig_transdc_resp-reg_receiver"/>
</dbReference>
<dbReference type="GO" id="GO:0050568">
    <property type="term" value="F:protein-glutamine glutaminase activity"/>
    <property type="evidence" value="ECO:0007669"/>
    <property type="project" value="UniProtKB-UniRule"/>
</dbReference>
<evidence type="ECO:0000259" key="9">
    <source>
        <dbReference type="PROSITE" id="PS50122"/>
    </source>
</evidence>
<name>A0AB39KY83_9CAUL</name>
<feature type="domain" description="Response regulatory" evidence="8">
    <location>
        <begin position="3"/>
        <end position="119"/>
    </location>
</feature>
<dbReference type="PANTHER" id="PTHR42872:SF6">
    <property type="entry name" value="PROTEIN-GLUTAMATE METHYLESTERASE_PROTEIN-GLUTAMINE GLUTAMINASE"/>
    <property type="match status" value="1"/>
</dbReference>
<keyword evidence="5 7" id="KW-0597">Phosphoprotein</keyword>
<dbReference type="InterPro" id="IPR000673">
    <property type="entry name" value="Sig_transdc_resp-reg_Me-estase"/>
</dbReference>
<dbReference type="AlphaFoldDB" id="A0AB39KY83"/>
<dbReference type="EC" id="3.5.1.44" evidence="5"/>
<dbReference type="SMART" id="SM00448">
    <property type="entry name" value="REC"/>
    <property type="match status" value="1"/>
</dbReference>
<dbReference type="GO" id="GO:0032259">
    <property type="term" value="P:methylation"/>
    <property type="evidence" value="ECO:0007669"/>
    <property type="project" value="UniProtKB-KW"/>
</dbReference>
<comment type="function">
    <text evidence="5">Involved in chemotaxis. Part of a chemotaxis signal transduction system that modulates chemotaxis in response to various stimuli. Catalyzes the demethylation of specific methylglutamate residues introduced into the chemoreceptors (methyl-accepting chemotaxis proteins or MCP) by CheR. Also mediates the irreversible deamidation of specific glutamine residues to glutamic acid.</text>
</comment>
<dbReference type="Pfam" id="PF01339">
    <property type="entry name" value="CheB_methylest"/>
    <property type="match status" value="1"/>
</dbReference>
<dbReference type="CDD" id="cd16432">
    <property type="entry name" value="CheB_Rec"/>
    <property type="match status" value="1"/>
</dbReference>
<comment type="subcellular location">
    <subcellularLocation>
        <location evidence="5">Cytoplasm</location>
    </subcellularLocation>
</comment>
<feature type="active site" evidence="5 6">
    <location>
        <position position="172"/>
    </location>
</feature>
<evidence type="ECO:0000256" key="7">
    <source>
        <dbReference type="PROSITE-ProRule" id="PRU00169"/>
    </source>
</evidence>
<keyword evidence="10" id="KW-0489">Methyltransferase</keyword>
<protein>
    <recommendedName>
        <fullName evidence="5">Protein-glutamate methylesterase/protein-glutamine glutaminase</fullName>
        <ecNumber evidence="5">3.1.1.61</ecNumber>
        <ecNumber evidence="5">3.5.1.44</ecNumber>
    </recommendedName>
</protein>
<dbReference type="InterPro" id="IPR035909">
    <property type="entry name" value="CheB_C"/>
</dbReference>
<dbReference type="Gene3D" id="3.40.50.2300">
    <property type="match status" value="1"/>
</dbReference>
<accession>A0AB39KY83</accession>
<feature type="active site" evidence="5 6">
    <location>
        <position position="199"/>
    </location>
</feature>
<dbReference type="PIRSF" id="PIRSF000876">
    <property type="entry name" value="RR_chemtxs_CheB"/>
    <property type="match status" value="1"/>
</dbReference>
<evidence type="ECO:0000256" key="4">
    <source>
        <dbReference type="ARBA" id="ARBA00048267"/>
    </source>
</evidence>
<dbReference type="GO" id="GO:0000156">
    <property type="term" value="F:phosphorelay response regulator activity"/>
    <property type="evidence" value="ECO:0007669"/>
    <property type="project" value="InterPro"/>
</dbReference>
<evidence type="ECO:0000313" key="10">
    <source>
        <dbReference type="EMBL" id="XDO98224.1"/>
    </source>
</evidence>
<dbReference type="Pfam" id="PF00072">
    <property type="entry name" value="Response_reg"/>
    <property type="match status" value="1"/>
</dbReference>
<comment type="catalytic activity">
    <reaction evidence="4 5">
        <text>[protein]-L-glutamate 5-O-methyl ester + H2O = L-glutamyl-[protein] + methanol + H(+)</text>
        <dbReference type="Rhea" id="RHEA:23236"/>
        <dbReference type="Rhea" id="RHEA-COMP:10208"/>
        <dbReference type="Rhea" id="RHEA-COMP:10311"/>
        <dbReference type="ChEBI" id="CHEBI:15377"/>
        <dbReference type="ChEBI" id="CHEBI:15378"/>
        <dbReference type="ChEBI" id="CHEBI:17790"/>
        <dbReference type="ChEBI" id="CHEBI:29973"/>
        <dbReference type="ChEBI" id="CHEBI:82795"/>
        <dbReference type="EC" id="3.1.1.61"/>
    </reaction>
</comment>
<organism evidence="10">
    <name type="scientific">Caulobacter sp. 73W</name>
    <dbReference type="NCBI Taxonomy" id="3161137"/>
    <lineage>
        <taxon>Bacteria</taxon>
        <taxon>Pseudomonadati</taxon>
        <taxon>Pseudomonadota</taxon>
        <taxon>Alphaproteobacteria</taxon>
        <taxon>Caulobacterales</taxon>
        <taxon>Caulobacteraceae</taxon>
        <taxon>Caulobacter</taxon>
    </lineage>
</organism>
<feature type="domain" description="CheB-type methylesterase" evidence="9">
    <location>
        <begin position="161"/>
        <end position="354"/>
    </location>
</feature>
<keyword evidence="2 5" id="KW-0145">Chemotaxis</keyword>
<dbReference type="GO" id="GO:0008168">
    <property type="term" value="F:methyltransferase activity"/>
    <property type="evidence" value="ECO:0007669"/>
    <property type="project" value="UniProtKB-KW"/>
</dbReference>
<dbReference type="EC" id="3.1.1.61" evidence="5"/>
<keyword evidence="1 5" id="KW-0963">Cytoplasm</keyword>
<evidence type="ECO:0000256" key="3">
    <source>
        <dbReference type="ARBA" id="ARBA00022801"/>
    </source>
</evidence>
<evidence type="ECO:0000256" key="5">
    <source>
        <dbReference type="HAMAP-Rule" id="MF_00099"/>
    </source>
</evidence>
<dbReference type="PROSITE" id="PS50110">
    <property type="entry name" value="RESPONSE_REGULATORY"/>
    <property type="match status" value="1"/>
</dbReference>
<dbReference type="CDD" id="cd17541">
    <property type="entry name" value="REC_CheB-like"/>
    <property type="match status" value="1"/>
</dbReference>
<dbReference type="HAMAP" id="MF_00099">
    <property type="entry name" value="CheB_chemtxs"/>
    <property type="match status" value="1"/>
</dbReference>
<dbReference type="EMBL" id="CP158375">
    <property type="protein sequence ID" value="XDO98224.1"/>
    <property type="molecule type" value="Genomic_DNA"/>
</dbReference>
<dbReference type="GO" id="GO:0008984">
    <property type="term" value="F:protein-glutamate methylesterase activity"/>
    <property type="evidence" value="ECO:0007669"/>
    <property type="project" value="UniProtKB-UniRule"/>
</dbReference>
<comment type="PTM">
    <text evidence="5">Phosphorylated by CheA. Phosphorylation of the N-terminal regulatory domain activates the methylesterase activity.</text>
</comment>